<protein>
    <submittedName>
        <fullName evidence="2">CubicO group peptidase (Beta-lactamase class C family)</fullName>
    </submittedName>
</protein>
<dbReference type="RefSeq" id="WP_145801908.1">
    <property type="nucleotide sequence ID" value="NZ_VIVK01000001.1"/>
</dbReference>
<comment type="caution">
    <text evidence="2">The sequence shown here is derived from an EMBL/GenBank/DDBJ whole genome shotgun (WGS) entry which is preliminary data.</text>
</comment>
<dbReference type="OrthoDB" id="4281716at2"/>
<dbReference type="PANTHER" id="PTHR43283">
    <property type="entry name" value="BETA-LACTAMASE-RELATED"/>
    <property type="match status" value="1"/>
</dbReference>
<dbReference type="Pfam" id="PF00144">
    <property type="entry name" value="Beta-lactamase"/>
    <property type="match status" value="1"/>
</dbReference>
<evidence type="ECO:0000313" key="2">
    <source>
        <dbReference type="EMBL" id="TWD79089.1"/>
    </source>
</evidence>
<evidence type="ECO:0000313" key="3">
    <source>
        <dbReference type="Proteomes" id="UP000318380"/>
    </source>
</evidence>
<dbReference type="InterPro" id="IPR012338">
    <property type="entry name" value="Beta-lactam/transpept-like"/>
</dbReference>
<evidence type="ECO:0000259" key="1">
    <source>
        <dbReference type="Pfam" id="PF00144"/>
    </source>
</evidence>
<dbReference type="AlphaFoldDB" id="A0A561BJN1"/>
<dbReference type="SUPFAM" id="SSF56601">
    <property type="entry name" value="beta-lactamase/transpeptidase-like"/>
    <property type="match status" value="1"/>
</dbReference>
<dbReference type="EMBL" id="VIVK01000001">
    <property type="protein sequence ID" value="TWD79089.1"/>
    <property type="molecule type" value="Genomic_DNA"/>
</dbReference>
<accession>A0A561BJN1</accession>
<proteinExistence type="predicted"/>
<dbReference type="InterPro" id="IPR050789">
    <property type="entry name" value="Diverse_Enzym_Activities"/>
</dbReference>
<reference evidence="2 3" key="1">
    <citation type="submission" date="2019-06" db="EMBL/GenBank/DDBJ databases">
        <title>Sequencing the genomes of 1000 actinobacteria strains.</title>
        <authorList>
            <person name="Klenk H.-P."/>
        </authorList>
    </citation>
    <scope>NUCLEOTIDE SEQUENCE [LARGE SCALE GENOMIC DNA]</scope>
    <source>
        <strain evidence="2 3">DSM 24683</strain>
    </source>
</reference>
<dbReference type="Gene3D" id="3.40.710.10">
    <property type="entry name" value="DD-peptidase/beta-lactamase superfamily"/>
    <property type="match status" value="1"/>
</dbReference>
<dbReference type="Proteomes" id="UP000318380">
    <property type="component" value="Unassembled WGS sequence"/>
</dbReference>
<dbReference type="InterPro" id="IPR001466">
    <property type="entry name" value="Beta-lactam-related"/>
</dbReference>
<name>A0A561BJN1_9ACTN</name>
<keyword evidence="3" id="KW-1185">Reference proteome</keyword>
<organism evidence="2 3">
    <name type="scientific">Kribbella amoyensis</name>
    <dbReference type="NCBI Taxonomy" id="996641"/>
    <lineage>
        <taxon>Bacteria</taxon>
        <taxon>Bacillati</taxon>
        <taxon>Actinomycetota</taxon>
        <taxon>Actinomycetes</taxon>
        <taxon>Propionibacteriales</taxon>
        <taxon>Kribbellaceae</taxon>
        <taxon>Kribbella</taxon>
    </lineage>
</organism>
<sequence>MFESFVEQGAVSGVVALRSRDGETSVEVHGRSAVDGVPLRRDSVFRISSLTKPIVAAAAMTLVDSGRLRLDAPVDELLPELAAMRVLRQPDGPIDDTVPLARPITVEDLLTHRLGLGETDHPGLRALEAELELRTFGPPKPRTPWDPDEWMRRLGTMPLQYQPGERWLYSTGSHVLGVLVARAAGKGLEEYLRERFFGPLGMTSTGFTATDLGRLTTLYADGEVLDSAVGSQWAEPPVFPDAGGGLVSTADDFHAFAAMLLAGGNGILSPAAVELMTTDHLTAAQREAATAFLDGDGWGFGVSPSADSYGWGGGLGSLWTNAPAPRTVTLVLTTQALWTWPPELFAAVVDPSW</sequence>
<dbReference type="PANTHER" id="PTHR43283:SF3">
    <property type="entry name" value="BETA-LACTAMASE FAMILY PROTEIN (AFU_ORTHOLOGUE AFUA_5G07500)"/>
    <property type="match status" value="1"/>
</dbReference>
<feature type="domain" description="Beta-lactamase-related" evidence="1">
    <location>
        <begin position="2"/>
        <end position="336"/>
    </location>
</feature>
<gene>
    <name evidence="2" type="ORF">FB561_0141</name>
</gene>